<comment type="function">
    <text evidence="2">Catalyzes the gamma-elimination of phosphate from L-phosphohomoserine and the beta-addition of water to produce L-threonine.</text>
</comment>
<feature type="domain" description="Tryptophan synthase beta chain-like PALP" evidence="14">
    <location>
        <begin position="86"/>
        <end position="405"/>
    </location>
</feature>
<evidence type="ECO:0000256" key="7">
    <source>
        <dbReference type="ARBA" id="ARBA00022605"/>
    </source>
</evidence>
<dbReference type="FunFam" id="3.90.1380.10:FF:000003">
    <property type="entry name" value="THR4p Threonine synthase"/>
    <property type="match status" value="1"/>
</dbReference>
<dbReference type="InterPro" id="IPR036052">
    <property type="entry name" value="TrpB-like_PALP_sf"/>
</dbReference>
<evidence type="ECO:0000313" key="16">
    <source>
        <dbReference type="EMBL" id="NOU94566.1"/>
    </source>
</evidence>
<dbReference type="EMBL" id="WHOD01000056">
    <property type="protein sequence ID" value="NOU94566.1"/>
    <property type="molecule type" value="Genomic_DNA"/>
</dbReference>
<evidence type="ECO:0000259" key="14">
    <source>
        <dbReference type="Pfam" id="PF00291"/>
    </source>
</evidence>
<dbReference type="InterPro" id="IPR037158">
    <property type="entry name" value="Thr_synth_N_sf"/>
</dbReference>
<dbReference type="AlphaFoldDB" id="A0A972K0E0"/>
<evidence type="ECO:0000313" key="17">
    <source>
        <dbReference type="Proteomes" id="UP000641588"/>
    </source>
</evidence>
<gene>
    <name evidence="16" type="ORF">GC093_15255</name>
</gene>
<evidence type="ECO:0000256" key="13">
    <source>
        <dbReference type="PIRSR" id="PIRSR604450-51"/>
    </source>
</evidence>
<evidence type="ECO:0000256" key="3">
    <source>
        <dbReference type="ARBA" id="ARBA00004979"/>
    </source>
</evidence>
<dbReference type="NCBIfam" id="TIGR00260">
    <property type="entry name" value="thrC"/>
    <property type="match status" value="1"/>
</dbReference>
<dbReference type="Gene3D" id="3.40.50.1100">
    <property type="match status" value="2"/>
</dbReference>
<dbReference type="InterPro" id="IPR000634">
    <property type="entry name" value="Ser/Thr_deHydtase_PyrdxlP-BS"/>
</dbReference>
<evidence type="ECO:0000256" key="4">
    <source>
        <dbReference type="ARBA" id="ARBA00005517"/>
    </source>
</evidence>
<dbReference type="SUPFAM" id="SSF53686">
    <property type="entry name" value="Tryptophan synthase beta subunit-like PLP-dependent enzymes"/>
    <property type="match status" value="1"/>
</dbReference>
<reference evidence="16" key="1">
    <citation type="submission" date="2019-10" db="EMBL/GenBank/DDBJ databases">
        <title>Description of Paenibacillus glebae sp. nov.</title>
        <authorList>
            <person name="Carlier A."/>
            <person name="Qi S."/>
        </authorList>
    </citation>
    <scope>NUCLEOTIDE SEQUENCE</scope>
    <source>
        <strain evidence="16">LMG 31456</strain>
    </source>
</reference>
<evidence type="ECO:0000256" key="8">
    <source>
        <dbReference type="ARBA" id="ARBA00022697"/>
    </source>
</evidence>
<dbReference type="EC" id="4.2.3.1" evidence="5 12"/>
<comment type="cofactor">
    <cofactor evidence="1 13">
        <name>pyridoxal 5'-phosphate</name>
        <dbReference type="ChEBI" id="CHEBI:597326"/>
    </cofactor>
</comment>
<dbReference type="PANTHER" id="PTHR42690">
    <property type="entry name" value="THREONINE SYNTHASE FAMILY MEMBER"/>
    <property type="match status" value="1"/>
</dbReference>
<dbReference type="GO" id="GO:0004795">
    <property type="term" value="F:threonine synthase activity"/>
    <property type="evidence" value="ECO:0007669"/>
    <property type="project" value="UniProtKB-UniRule"/>
</dbReference>
<evidence type="ECO:0000256" key="1">
    <source>
        <dbReference type="ARBA" id="ARBA00001933"/>
    </source>
</evidence>
<dbReference type="RefSeq" id="WP_171652775.1">
    <property type="nucleotide sequence ID" value="NZ_WHOD01000056.1"/>
</dbReference>
<keyword evidence="10 16" id="KW-0456">Lyase</keyword>
<dbReference type="CDD" id="cd01560">
    <property type="entry name" value="Thr-synth_2"/>
    <property type="match status" value="1"/>
</dbReference>
<evidence type="ECO:0000256" key="10">
    <source>
        <dbReference type="ARBA" id="ARBA00023239"/>
    </source>
</evidence>
<sequence length="462" mass="51894">MKYISTRGQVAPIGFIDAILMGLADDGGLLVPEQLPQLSDDTLKQWQQLTYQELALEIFSLFVNNEIPREDLKKLVDDSYSTFRHEEVTPVHQINEGLYVLELFHGPTFAFKDVALQFLGNLYSYISRKNNSIIHILGATSGDTGASAIEGVRGKEGIRICILHPHQKVSKVQELQMTTVCDSNVLNLSVEGTFDDCQRIIKELFADVDFKHQYHLRAINSINIARILAQTVYYFYAYFQLANKGQAEKISFSVPTGNFGDIFAGYLAQKMGLPIHKLILATNENNILARFVNEGLYQPGAFRGTYSPSMDIQVASNFERYLFYLYEGDAATVTSLMSQFKAEGRIVIPEDLLKRVQADFSAYSVDNEDCLNTIQEYYEKHGYLLDPHTACGVAASDKLAADGEVTVALSTAHPAKFDESIQLRNISQTYPEQIQALFDKPQNQIVVDGTNEEIKKQLLTFF</sequence>
<comment type="pathway">
    <text evidence="3">Amino-acid biosynthesis; L-threonine biosynthesis; L-threonine from L-aspartate: step 5/5.</text>
</comment>
<evidence type="ECO:0000256" key="12">
    <source>
        <dbReference type="NCBIfam" id="TIGR00260"/>
    </source>
</evidence>
<keyword evidence="9 13" id="KW-0663">Pyridoxal phosphate</keyword>
<dbReference type="InterPro" id="IPR051166">
    <property type="entry name" value="Threonine_Synthase"/>
</dbReference>
<dbReference type="Proteomes" id="UP000641588">
    <property type="component" value="Unassembled WGS sequence"/>
</dbReference>
<dbReference type="PANTHER" id="PTHR42690:SF1">
    <property type="entry name" value="THREONINE SYNTHASE-LIKE 2"/>
    <property type="match status" value="1"/>
</dbReference>
<evidence type="ECO:0000256" key="11">
    <source>
        <dbReference type="ARBA" id="ARBA00049144"/>
    </source>
</evidence>
<accession>A0A972K0E0</accession>
<keyword evidence="17" id="KW-1185">Reference proteome</keyword>
<dbReference type="Gene3D" id="3.90.1380.10">
    <property type="entry name" value="Threonine synthase, N-terminal domain"/>
    <property type="match status" value="1"/>
</dbReference>
<comment type="catalytic activity">
    <reaction evidence="11">
        <text>O-phospho-L-homoserine + H2O = L-threonine + phosphate</text>
        <dbReference type="Rhea" id="RHEA:10840"/>
        <dbReference type="ChEBI" id="CHEBI:15377"/>
        <dbReference type="ChEBI" id="CHEBI:43474"/>
        <dbReference type="ChEBI" id="CHEBI:57590"/>
        <dbReference type="ChEBI" id="CHEBI:57926"/>
        <dbReference type="EC" id="4.2.3.1"/>
    </reaction>
</comment>
<evidence type="ECO:0000256" key="9">
    <source>
        <dbReference type="ARBA" id="ARBA00022898"/>
    </source>
</evidence>
<dbReference type="InterPro" id="IPR004450">
    <property type="entry name" value="Thr_synthase-like"/>
</dbReference>
<comment type="caution">
    <text evidence="16">The sequence shown here is derived from an EMBL/GenBank/DDBJ whole genome shotgun (WGS) entry which is preliminary data.</text>
</comment>
<dbReference type="GO" id="GO:0009088">
    <property type="term" value="P:threonine biosynthetic process"/>
    <property type="evidence" value="ECO:0007669"/>
    <property type="project" value="UniProtKB-UniRule"/>
</dbReference>
<evidence type="ECO:0000256" key="6">
    <source>
        <dbReference type="ARBA" id="ARBA00018679"/>
    </source>
</evidence>
<keyword evidence="8" id="KW-0791">Threonine biosynthesis</keyword>
<dbReference type="PROSITE" id="PS00165">
    <property type="entry name" value="DEHYDRATASE_SER_THR"/>
    <property type="match status" value="1"/>
</dbReference>
<protein>
    <recommendedName>
        <fullName evidence="6 12">Threonine synthase</fullName>
        <ecNumber evidence="5 12">4.2.3.1</ecNumber>
    </recommendedName>
</protein>
<feature type="modified residue" description="N6-(pyridoxal phosphate)lysine" evidence="13">
    <location>
        <position position="112"/>
    </location>
</feature>
<evidence type="ECO:0000256" key="5">
    <source>
        <dbReference type="ARBA" id="ARBA00013028"/>
    </source>
</evidence>
<proteinExistence type="inferred from homology"/>
<keyword evidence="7" id="KW-0028">Amino-acid biosynthesis</keyword>
<evidence type="ECO:0000256" key="2">
    <source>
        <dbReference type="ARBA" id="ARBA00003648"/>
    </source>
</evidence>
<dbReference type="GO" id="GO:0030170">
    <property type="term" value="F:pyridoxal phosphate binding"/>
    <property type="evidence" value="ECO:0007669"/>
    <property type="project" value="InterPro"/>
</dbReference>
<comment type="similarity">
    <text evidence="4">Belongs to the threonine synthase family.</text>
</comment>
<dbReference type="Pfam" id="PF14821">
    <property type="entry name" value="Thr_synth_N"/>
    <property type="match status" value="1"/>
</dbReference>
<organism evidence="16 17">
    <name type="scientific">Paenibacillus foliorum</name>
    <dbReference type="NCBI Taxonomy" id="2654974"/>
    <lineage>
        <taxon>Bacteria</taxon>
        <taxon>Bacillati</taxon>
        <taxon>Bacillota</taxon>
        <taxon>Bacilli</taxon>
        <taxon>Bacillales</taxon>
        <taxon>Paenibacillaceae</taxon>
        <taxon>Paenibacillus</taxon>
    </lineage>
</organism>
<evidence type="ECO:0000259" key="15">
    <source>
        <dbReference type="Pfam" id="PF14821"/>
    </source>
</evidence>
<dbReference type="InterPro" id="IPR029144">
    <property type="entry name" value="Thr_synth_N"/>
</dbReference>
<name>A0A972K0E0_9BACL</name>
<feature type="domain" description="Threonine synthase N-terminal" evidence="15">
    <location>
        <begin position="2"/>
        <end position="80"/>
    </location>
</feature>
<dbReference type="InterPro" id="IPR001926">
    <property type="entry name" value="TrpB-like_PALP"/>
</dbReference>
<dbReference type="Pfam" id="PF00291">
    <property type="entry name" value="PALP"/>
    <property type="match status" value="1"/>
</dbReference>